<evidence type="ECO:0000256" key="5">
    <source>
        <dbReference type="ARBA" id="ARBA00022932"/>
    </source>
</evidence>
<evidence type="ECO:0000313" key="9">
    <source>
        <dbReference type="EMBL" id="SDT05230.1"/>
    </source>
</evidence>
<evidence type="ECO:0000313" key="10">
    <source>
        <dbReference type="Proteomes" id="UP000199092"/>
    </source>
</evidence>
<dbReference type="Gene3D" id="3.40.50.300">
    <property type="entry name" value="P-loop containing nucleotide triphosphate hydrolases"/>
    <property type="match status" value="1"/>
</dbReference>
<dbReference type="SUPFAM" id="SSF48019">
    <property type="entry name" value="post-AAA+ oligomerization domain-like"/>
    <property type="match status" value="1"/>
</dbReference>
<keyword evidence="4" id="KW-0235">DNA replication</keyword>
<protein>
    <recommendedName>
        <fullName evidence="1">DNA-directed DNA polymerase</fullName>
        <ecNumber evidence="1">2.7.7.7</ecNumber>
    </recommendedName>
</protein>
<keyword evidence="10" id="KW-1185">Reference proteome</keyword>
<evidence type="ECO:0000256" key="6">
    <source>
        <dbReference type="ARBA" id="ARBA00034754"/>
    </source>
</evidence>
<keyword evidence="5" id="KW-0239">DNA-directed DNA polymerase</keyword>
<gene>
    <name evidence="9" type="ORF">SAMN04488543_2932</name>
</gene>
<evidence type="ECO:0000259" key="8">
    <source>
        <dbReference type="Pfam" id="PF21694"/>
    </source>
</evidence>
<dbReference type="InterPro" id="IPR008921">
    <property type="entry name" value="DNA_pol3_clamp-load_cplx_C"/>
</dbReference>
<evidence type="ECO:0000256" key="1">
    <source>
        <dbReference type="ARBA" id="ARBA00012417"/>
    </source>
</evidence>
<comment type="similarity">
    <text evidence="6">Belongs to the DNA polymerase HolA subunit family.</text>
</comment>
<dbReference type="InterPro" id="IPR027417">
    <property type="entry name" value="P-loop_NTPase"/>
</dbReference>
<dbReference type="PANTHER" id="PTHR34388:SF1">
    <property type="entry name" value="DNA POLYMERASE III SUBUNIT DELTA"/>
    <property type="match status" value="1"/>
</dbReference>
<evidence type="ECO:0000256" key="2">
    <source>
        <dbReference type="ARBA" id="ARBA00022679"/>
    </source>
</evidence>
<dbReference type="Gene3D" id="1.20.272.10">
    <property type="match status" value="1"/>
</dbReference>
<dbReference type="GO" id="GO:0006261">
    <property type="term" value="P:DNA-templated DNA replication"/>
    <property type="evidence" value="ECO:0007669"/>
    <property type="project" value="TreeGrafter"/>
</dbReference>
<dbReference type="InterPro" id="IPR048466">
    <property type="entry name" value="DNA_pol3_delta-like_C"/>
</dbReference>
<keyword evidence="2" id="KW-0808">Transferase</keyword>
<comment type="catalytic activity">
    <reaction evidence="7">
        <text>DNA(n) + a 2'-deoxyribonucleoside 5'-triphosphate = DNA(n+1) + diphosphate</text>
        <dbReference type="Rhea" id="RHEA:22508"/>
        <dbReference type="Rhea" id="RHEA-COMP:17339"/>
        <dbReference type="Rhea" id="RHEA-COMP:17340"/>
        <dbReference type="ChEBI" id="CHEBI:33019"/>
        <dbReference type="ChEBI" id="CHEBI:61560"/>
        <dbReference type="ChEBI" id="CHEBI:173112"/>
        <dbReference type="EC" id="2.7.7.7"/>
    </reaction>
</comment>
<dbReference type="GO" id="GO:0003887">
    <property type="term" value="F:DNA-directed DNA polymerase activity"/>
    <property type="evidence" value="ECO:0007669"/>
    <property type="project" value="UniProtKB-KW"/>
</dbReference>
<reference evidence="9 10" key="1">
    <citation type="submission" date="2016-10" db="EMBL/GenBank/DDBJ databases">
        <authorList>
            <person name="de Groot N.N."/>
        </authorList>
    </citation>
    <scope>NUCLEOTIDE SEQUENCE [LARGE SCALE GENOMIC DNA]</scope>
    <source>
        <strain evidence="9 10">DSM 21741</strain>
    </source>
</reference>
<organism evidence="9 10">
    <name type="scientific">Friedmanniella luteola</name>
    <dbReference type="NCBI Taxonomy" id="546871"/>
    <lineage>
        <taxon>Bacteria</taxon>
        <taxon>Bacillati</taxon>
        <taxon>Actinomycetota</taxon>
        <taxon>Actinomycetes</taxon>
        <taxon>Propionibacteriales</taxon>
        <taxon>Nocardioidaceae</taxon>
        <taxon>Friedmanniella</taxon>
    </lineage>
</organism>
<dbReference type="EC" id="2.7.7.7" evidence="1"/>
<dbReference type="SUPFAM" id="SSF52540">
    <property type="entry name" value="P-loop containing nucleoside triphosphate hydrolases"/>
    <property type="match status" value="1"/>
</dbReference>
<accession>A0A1H1X7Z0</accession>
<dbReference type="STRING" id="546871.SAMN04488543_2932"/>
<dbReference type="GO" id="GO:0009360">
    <property type="term" value="C:DNA polymerase III complex"/>
    <property type="evidence" value="ECO:0007669"/>
    <property type="project" value="TreeGrafter"/>
</dbReference>
<dbReference type="Pfam" id="PF21694">
    <property type="entry name" value="DNA_pol3_delta_C"/>
    <property type="match status" value="1"/>
</dbReference>
<proteinExistence type="inferred from homology"/>
<evidence type="ECO:0000256" key="3">
    <source>
        <dbReference type="ARBA" id="ARBA00022695"/>
    </source>
</evidence>
<dbReference type="InterPro" id="IPR005790">
    <property type="entry name" value="DNA_polIII_delta"/>
</dbReference>
<evidence type="ECO:0000256" key="7">
    <source>
        <dbReference type="ARBA" id="ARBA00049244"/>
    </source>
</evidence>
<evidence type="ECO:0000256" key="4">
    <source>
        <dbReference type="ARBA" id="ARBA00022705"/>
    </source>
</evidence>
<dbReference type="GO" id="GO:0003677">
    <property type="term" value="F:DNA binding"/>
    <property type="evidence" value="ECO:0007669"/>
    <property type="project" value="InterPro"/>
</dbReference>
<dbReference type="Proteomes" id="UP000199092">
    <property type="component" value="Chromosome I"/>
</dbReference>
<feature type="domain" description="DNA polymerase III delta subunit-like C-terminal" evidence="8">
    <location>
        <begin position="225"/>
        <end position="339"/>
    </location>
</feature>
<sequence>MSNAAARSRRSGFGTVGAGWHAGAVPPRPSPFGRVTLVSGPESLLADRAVAVLLEQVRSESPEAEVTRTAGERLDPSRFAEMTSASLFAVRRAAVVEDLANLPAELTDAVLELVRQPQEDLALVLVHGGGQKGKGLLDKLKAAKVAVVDAPAVKAWELPQFVAAEARRVGAGIDAGAAQTLVDAVGHDLRSLAAAVSQLVADGEGGPIEEVQVRRYFGGRSEVTSFAVADAALAGRTGVAMEQLRWALATGVAPVLVTSALASGLRGLGKLVTAASGLREADLAREVGVPPWKLRTMRSQARGWDQGGLAAALQAVAVADAEVKGAADDAAFALERAVLTVARSRRG</sequence>
<keyword evidence="3" id="KW-0548">Nucleotidyltransferase</keyword>
<dbReference type="AlphaFoldDB" id="A0A1H1X7Z0"/>
<dbReference type="NCBIfam" id="TIGR01128">
    <property type="entry name" value="holA"/>
    <property type="match status" value="1"/>
</dbReference>
<dbReference type="EMBL" id="LT629749">
    <property type="protein sequence ID" value="SDT05230.1"/>
    <property type="molecule type" value="Genomic_DNA"/>
</dbReference>
<dbReference type="PANTHER" id="PTHR34388">
    <property type="entry name" value="DNA POLYMERASE III SUBUNIT DELTA"/>
    <property type="match status" value="1"/>
</dbReference>
<name>A0A1H1X7Z0_9ACTN</name>